<keyword evidence="13" id="KW-1185">Reference proteome</keyword>
<reference evidence="13" key="1">
    <citation type="journal article" date="2016" name="Nat. Commun.">
        <title>The Gonium pectorale genome demonstrates co-option of cell cycle regulation during the evolution of multicellularity.</title>
        <authorList>
            <person name="Hanschen E.R."/>
            <person name="Marriage T.N."/>
            <person name="Ferris P.J."/>
            <person name="Hamaji T."/>
            <person name="Toyoda A."/>
            <person name="Fujiyama A."/>
            <person name="Neme R."/>
            <person name="Noguchi H."/>
            <person name="Minakuchi Y."/>
            <person name="Suzuki M."/>
            <person name="Kawai-Toyooka H."/>
            <person name="Smith D.R."/>
            <person name="Sparks H."/>
            <person name="Anderson J."/>
            <person name="Bakaric R."/>
            <person name="Luria V."/>
            <person name="Karger A."/>
            <person name="Kirschner M.W."/>
            <person name="Durand P.M."/>
            <person name="Michod R.E."/>
            <person name="Nozaki H."/>
            <person name="Olson B.J."/>
        </authorList>
    </citation>
    <scope>NUCLEOTIDE SEQUENCE [LARGE SCALE GENOMIC DNA]</scope>
    <source>
        <strain evidence="13">NIES-2863</strain>
    </source>
</reference>
<keyword evidence="6 10" id="KW-1133">Transmembrane helix</keyword>
<evidence type="ECO:0000256" key="5">
    <source>
        <dbReference type="ARBA" id="ARBA00022927"/>
    </source>
</evidence>
<sequence length="357" mass="37405">MPLPQPASLRDRTPEFLAIAERLQRQPGFAPASSSGAATNGAGPSGVSGTSGSKPGQGSEFARRAADIGNGIHRTSLKLQKLAQLAKRTSAFDDPAQEVDDLTGIIKQDIQALNNAIADLQRVSARGRGDDRGNKQVADHSHTVVDNLRTRLKDATATFRDVLTARTDSLKHHRERRQLFTSNTDPEAGLPLLARHRAAAGSSGSGGAGPGSAAALPSAPSPNGTSSALHASTPSFLAGSASSAAAGGGGSAAQQQQMQLLAPQDTYLTSRAEALRNVENTIVELGSIFNKLSELVAQQGELAIRIDENVEDTLGNVNAAQAQLLKYLNGLQSNRWLVLKVLGVLLVFLVLFVMFIA</sequence>
<evidence type="ECO:0000256" key="10">
    <source>
        <dbReference type="SAM" id="Phobius"/>
    </source>
</evidence>
<dbReference type="Gene3D" id="1.20.58.70">
    <property type="match status" value="1"/>
</dbReference>
<dbReference type="PROSITE" id="PS00914">
    <property type="entry name" value="SYNTAXIN"/>
    <property type="match status" value="1"/>
</dbReference>
<protein>
    <recommendedName>
        <fullName evidence="11">t-SNARE coiled-coil homology domain-containing protein</fullName>
    </recommendedName>
</protein>
<dbReference type="GO" id="GO:0031201">
    <property type="term" value="C:SNARE complex"/>
    <property type="evidence" value="ECO:0007669"/>
    <property type="project" value="TreeGrafter"/>
</dbReference>
<accession>A0A150FW18</accession>
<dbReference type="STRING" id="33097.A0A150FW18"/>
<feature type="region of interest" description="Disordered" evidence="9">
    <location>
        <begin position="198"/>
        <end position="231"/>
    </location>
</feature>
<feature type="domain" description="T-SNARE coiled-coil homology" evidence="11">
    <location>
        <begin position="265"/>
        <end position="327"/>
    </location>
</feature>
<proteinExistence type="inferred from homology"/>
<dbReference type="EMBL" id="LSYV01000273">
    <property type="protein sequence ID" value="KXZ41814.1"/>
    <property type="molecule type" value="Genomic_DNA"/>
</dbReference>
<dbReference type="GO" id="GO:0006888">
    <property type="term" value="P:endoplasmic reticulum to Golgi vesicle-mediated transport"/>
    <property type="evidence" value="ECO:0007669"/>
    <property type="project" value="TreeGrafter"/>
</dbReference>
<dbReference type="InterPro" id="IPR010989">
    <property type="entry name" value="SNARE"/>
</dbReference>
<dbReference type="OrthoDB" id="421009at2759"/>
<dbReference type="InterPro" id="IPR021538">
    <property type="entry name" value="Syntaxin-5_N"/>
</dbReference>
<keyword evidence="8 10" id="KW-0472">Membrane</keyword>
<dbReference type="PANTHER" id="PTHR19957:SF3">
    <property type="entry name" value="SYNTAXIN-5"/>
    <property type="match status" value="1"/>
</dbReference>
<dbReference type="GO" id="GO:0048278">
    <property type="term" value="P:vesicle docking"/>
    <property type="evidence" value="ECO:0007669"/>
    <property type="project" value="TreeGrafter"/>
</dbReference>
<dbReference type="AlphaFoldDB" id="A0A150FW18"/>
<gene>
    <name evidence="12" type="ORF">GPECTOR_274g716</name>
</gene>
<feature type="compositionally biased region" description="Low complexity" evidence="9">
    <location>
        <begin position="211"/>
        <end position="222"/>
    </location>
</feature>
<comment type="caution">
    <text evidence="12">The sequence shown here is derived from an EMBL/GenBank/DDBJ whole genome shotgun (WGS) entry which is preliminary data.</text>
</comment>
<evidence type="ECO:0000259" key="11">
    <source>
        <dbReference type="PROSITE" id="PS50192"/>
    </source>
</evidence>
<feature type="region of interest" description="Disordered" evidence="9">
    <location>
        <begin position="21"/>
        <end position="60"/>
    </location>
</feature>
<feature type="region of interest" description="Disordered" evidence="9">
    <location>
        <begin position="170"/>
        <end position="189"/>
    </location>
</feature>
<dbReference type="InterPro" id="IPR006012">
    <property type="entry name" value="Syntaxin/epimorphin_CS"/>
</dbReference>
<feature type="compositionally biased region" description="Low complexity" evidence="9">
    <location>
        <begin position="27"/>
        <end position="42"/>
    </location>
</feature>
<feature type="transmembrane region" description="Helical" evidence="10">
    <location>
        <begin position="336"/>
        <end position="356"/>
    </location>
</feature>
<evidence type="ECO:0000313" key="13">
    <source>
        <dbReference type="Proteomes" id="UP000075714"/>
    </source>
</evidence>
<keyword evidence="4 10" id="KW-0812">Transmembrane</keyword>
<dbReference type="PROSITE" id="PS50192">
    <property type="entry name" value="T_SNARE"/>
    <property type="match status" value="1"/>
</dbReference>
<comment type="subcellular location">
    <subcellularLocation>
        <location evidence="1">Membrane</location>
        <topology evidence="1">Single-pass type IV membrane protein</topology>
    </subcellularLocation>
</comment>
<evidence type="ECO:0000256" key="6">
    <source>
        <dbReference type="ARBA" id="ARBA00022989"/>
    </source>
</evidence>
<dbReference type="SUPFAM" id="SSF47661">
    <property type="entry name" value="t-snare proteins"/>
    <property type="match status" value="1"/>
</dbReference>
<evidence type="ECO:0000256" key="8">
    <source>
        <dbReference type="ARBA" id="ARBA00023136"/>
    </source>
</evidence>
<evidence type="ECO:0000313" key="12">
    <source>
        <dbReference type="EMBL" id="KXZ41814.1"/>
    </source>
</evidence>
<evidence type="ECO:0000256" key="1">
    <source>
        <dbReference type="ARBA" id="ARBA00004211"/>
    </source>
</evidence>
<dbReference type="GO" id="GO:0006906">
    <property type="term" value="P:vesicle fusion"/>
    <property type="evidence" value="ECO:0007669"/>
    <property type="project" value="TreeGrafter"/>
</dbReference>
<dbReference type="CDD" id="cd15844">
    <property type="entry name" value="SNARE_syntaxin5"/>
    <property type="match status" value="1"/>
</dbReference>
<keyword evidence="5" id="KW-0653">Protein transport</keyword>
<name>A0A150FW18_GONPE</name>
<dbReference type="GO" id="GO:0005484">
    <property type="term" value="F:SNAP receptor activity"/>
    <property type="evidence" value="ECO:0007669"/>
    <property type="project" value="InterPro"/>
</dbReference>
<evidence type="ECO:0000256" key="4">
    <source>
        <dbReference type="ARBA" id="ARBA00022692"/>
    </source>
</evidence>
<dbReference type="PANTHER" id="PTHR19957">
    <property type="entry name" value="SYNTAXIN"/>
    <property type="match status" value="1"/>
</dbReference>
<dbReference type="SMART" id="SM00397">
    <property type="entry name" value="t_SNARE"/>
    <property type="match status" value="1"/>
</dbReference>
<dbReference type="InterPro" id="IPR045242">
    <property type="entry name" value="Syntaxin"/>
</dbReference>
<keyword evidence="3" id="KW-0813">Transport</keyword>
<dbReference type="Pfam" id="PF11416">
    <property type="entry name" value="Syntaxin-5_N"/>
    <property type="match status" value="1"/>
</dbReference>
<dbReference type="GO" id="GO:0000149">
    <property type="term" value="F:SNARE binding"/>
    <property type="evidence" value="ECO:0007669"/>
    <property type="project" value="TreeGrafter"/>
</dbReference>
<dbReference type="GO" id="GO:0006886">
    <property type="term" value="P:intracellular protein transport"/>
    <property type="evidence" value="ECO:0007669"/>
    <property type="project" value="InterPro"/>
</dbReference>
<keyword evidence="7" id="KW-0175">Coiled coil</keyword>
<evidence type="ECO:0000256" key="3">
    <source>
        <dbReference type="ARBA" id="ARBA00022448"/>
    </source>
</evidence>
<evidence type="ECO:0000256" key="7">
    <source>
        <dbReference type="ARBA" id="ARBA00023054"/>
    </source>
</evidence>
<dbReference type="GO" id="GO:0000139">
    <property type="term" value="C:Golgi membrane"/>
    <property type="evidence" value="ECO:0007669"/>
    <property type="project" value="TreeGrafter"/>
</dbReference>
<evidence type="ECO:0000256" key="2">
    <source>
        <dbReference type="ARBA" id="ARBA00009063"/>
    </source>
</evidence>
<comment type="similarity">
    <text evidence="2">Belongs to the syntaxin family.</text>
</comment>
<dbReference type="InterPro" id="IPR000727">
    <property type="entry name" value="T_SNARE_dom"/>
</dbReference>
<organism evidence="12 13">
    <name type="scientific">Gonium pectorale</name>
    <name type="common">Green alga</name>
    <dbReference type="NCBI Taxonomy" id="33097"/>
    <lineage>
        <taxon>Eukaryota</taxon>
        <taxon>Viridiplantae</taxon>
        <taxon>Chlorophyta</taxon>
        <taxon>core chlorophytes</taxon>
        <taxon>Chlorophyceae</taxon>
        <taxon>CS clade</taxon>
        <taxon>Chlamydomonadales</taxon>
        <taxon>Volvocaceae</taxon>
        <taxon>Gonium</taxon>
    </lineage>
</organism>
<evidence type="ECO:0000256" key="9">
    <source>
        <dbReference type="SAM" id="MobiDB-lite"/>
    </source>
</evidence>
<dbReference type="Pfam" id="PF05739">
    <property type="entry name" value="SNARE"/>
    <property type="match status" value="1"/>
</dbReference>
<dbReference type="Proteomes" id="UP000075714">
    <property type="component" value="Unassembled WGS sequence"/>
</dbReference>
<feature type="compositionally biased region" description="Polar residues" evidence="9">
    <location>
        <begin position="47"/>
        <end position="56"/>
    </location>
</feature>